<dbReference type="InParanoid" id="A0A167MB97"/>
<name>A0A167MB97_PHYB8</name>
<dbReference type="AlphaFoldDB" id="A0A167MB97"/>
<evidence type="ECO:0000256" key="6">
    <source>
        <dbReference type="ARBA" id="ARBA00022729"/>
    </source>
</evidence>
<keyword evidence="5" id="KW-0479">Metal-binding</keyword>
<protein>
    <submittedName>
        <fullName evidence="13">Secreted endopolyphosphatase</fullName>
    </submittedName>
</protein>
<dbReference type="GO" id="GO:0006798">
    <property type="term" value="P:polyphosphate catabolic process"/>
    <property type="evidence" value="ECO:0007669"/>
    <property type="project" value="TreeGrafter"/>
</dbReference>
<dbReference type="InterPro" id="IPR045473">
    <property type="entry name" value="ASM_C"/>
</dbReference>
<dbReference type="EMBL" id="KV440983">
    <property type="protein sequence ID" value="OAD72354.1"/>
    <property type="molecule type" value="Genomic_DNA"/>
</dbReference>
<comment type="cofactor">
    <cofactor evidence="1">
        <name>Zn(2+)</name>
        <dbReference type="ChEBI" id="CHEBI:29105"/>
    </cofactor>
</comment>
<dbReference type="InterPro" id="IPR004843">
    <property type="entry name" value="Calcineurin-like_PHP"/>
</dbReference>
<proteinExistence type="inferred from homology"/>
<evidence type="ECO:0000256" key="8">
    <source>
        <dbReference type="ARBA" id="ARBA00022833"/>
    </source>
</evidence>
<evidence type="ECO:0000256" key="5">
    <source>
        <dbReference type="ARBA" id="ARBA00022723"/>
    </source>
</evidence>
<dbReference type="GO" id="GO:0000298">
    <property type="term" value="F:endopolyphosphatase activity"/>
    <property type="evidence" value="ECO:0007669"/>
    <property type="project" value="TreeGrafter"/>
</dbReference>
<accession>A0A167MB97</accession>
<evidence type="ECO:0000259" key="12">
    <source>
        <dbReference type="Pfam" id="PF19272"/>
    </source>
</evidence>
<dbReference type="Gene3D" id="3.60.21.10">
    <property type="match status" value="1"/>
</dbReference>
<sequence length="504" mass="57356">MYSLTLVLLGGFSVCLALILICQPPSIYLLRGITNGPLVSHSFEKWESHLLPVNPLPRQHGYFLHITDMHVDENYVSGATVESACHKLAKESDVTSQVAGPLGAPGAKCDSPARLAQETLEWVARNWRDKLDFVVWTGDSARHDYDKSRMRKRKDIYTLNRQVTDMVKKAFWSPHHPVLPVVPCLGNNDVFPHNAIDEKDHDLLSFYEKLWRPWIPTGQRKSFRQGAYFATQVAPHLRVLSVNTLLFFNRNPLIEDCGSKNHPGDVQLAWMEDQLRLARREKAKVYIMGHVPPSARDFRPTCLDNYMATVSQYSDVIMGQFFGHLNMDHFMLYDASQPTNQTFRQTDEDKGGDLHATRDITEYVSWLRDMYSALDPVTSDPNKLPDYPASPLVVLQVAPSVLPIYWPAIRIYRYETNPSASNYGTLLGYAQYHANQASYDAVPGKPLEYQLEYTTDTLYGMPDLSPKSYHALAKRMVMGDAIGNATWTAYIRNMFVQARNNEFS</sequence>
<feature type="chain" id="PRO_5007890229" evidence="10">
    <location>
        <begin position="18"/>
        <end position="504"/>
    </location>
</feature>
<dbReference type="Pfam" id="PF19272">
    <property type="entry name" value="ASMase_C"/>
    <property type="match status" value="1"/>
</dbReference>
<comment type="similarity">
    <text evidence="3">Belongs to the acid sphingomyelinase family.</text>
</comment>
<dbReference type="GO" id="GO:0046872">
    <property type="term" value="F:metal ion binding"/>
    <property type="evidence" value="ECO:0007669"/>
    <property type="project" value="UniProtKB-KW"/>
</dbReference>
<keyword evidence="6 10" id="KW-0732">Signal</keyword>
<evidence type="ECO:0000256" key="9">
    <source>
        <dbReference type="ARBA" id="ARBA00023180"/>
    </source>
</evidence>
<evidence type="ECO:0000256" key="1">
    <source>
        <dbReference type="ARBA" id="ARBA00001947"/>
    </source>
</evidence>
<evidence type="ECO:0000259" key="11">
    <source>
        <dbReference type="Pfam" id="PF00149"/>
    </source>
</evidence>
<keyword evidence="14" id="KW-1185">Reference proteome</keyword>
<dbReference type="FunCoup" id="A0A167MB97">
    <property type="interactions" value="70"/>
</dbReference>
<keyword evidence="4" id="KW-0964">Secreted</keyword>
<evidence type="ECO:0000256" key="10">
    <source>
        <dbReference type="SAM" id="SignalP"/>
    </source>
</evidence>
<organism evidence="13 14">
    <name type="scientific">Phycomyces blakesleeanus (strain ATCC 8743b / DSM 1359 / FGSC 10004 / NBRC 33097 / NRRL 1555)</name>
    <dbReference type="NCBI Taxonomy" id="763407"/>
    <lineage>
        <taxon>Eukaryota</taxon>
        <taxon>Fungi</taxon>
        <taxon>Fungi incertae sedis</taxon>
        <taxon>Mucoromycota</taxon>
        <taxon>Mucoromycotina</taxon>
        <taxon>Mucoromycetes</taxon>
        <taxon>Mucorales</taxon>
        <taxon>Phycomycetaceae</taxon>
        <taxon>Phycomyces</taxon>
    </lineage>
</organism>
<evidence type="ECO:0000313" key="13">
    <source>
        <dbReference type="EMBL" id="OAD72354.1"/>
    </source>
</evidence>
<feature type="domain" description="Sphingomyelin phosphodiesterase C-terminal" evidence="12">
    <location>
        <begin position="406"/>
        <end position="496"/>
    </location>
</feature>
<dbReference type="GO" id="GO:0005615">
    <property type="term" value="C:extracellular space"/>
    <property type="evidence" value="ECO:0007669"/>
    <property type="project" value="TreeGrafter"/>
</dbReference>
<dbReference type="SUPFAM" id="SSF56300">
    <property type="entry name" value="Metallo-dependent phosphatases"/>
    <property type="match status" value="1"/>
</dbReference>
<dbReference type="InterPro" id="IPR029052">
    <property type="entry name" value="Metallo-depent_PP-like"/>
</dbReference>
<dbReference type="GO" id="GO:0004309">
    <property type="term" value="F:exopolyphosphatase activity"/>
    <property type="evidence" value="ECO:0007669"/>
    <property type="project" value="TreeGrafter"/>
</dbReference>
<feature type="domain" description="Calcineurin-like phosphoesterase" evidence="11">
    <location>
        <begin position="63"/>
        <end position="324"/>
    </location>
</feature>
<dbReference type="VEuPathDB" id="FungiDB:PHYBLDRAFT_65598"/>
<evidence type="ECO:0000256" key="3">
    <source>
        <dbReference type="ARBA" id="ARBA00008234"/>
    </source>
</evidence>
<evidence type="ECO:0000256" key="7">
    <source>
        <dbReference type="ARBA" id="ARBA00022801"/>
    </source>
</evidence>
<keyword evidence="8" id="KW-0862">Zinc</keyword>
<evidence type="ECO:0000313" key="14">
    <source>
        <dbReference type="Proteomes" id="UP000077315"/>
    </source>
</evidence>
<keyword evidence="7" id="KW-0378">Hydrolase</keyword>
<keyword evidence="9" id="KW-0325">Glycoprotein</keyword>
<dbReference type="STRING" id="763407.A0A167MB97"/>
<dbReference type="InterPro" id="IPR041805">
    <property type="entry name" value="ASMase/PPN1_MPP"/>
</dbReference>
<evidence type="ECO:0000256" key="4">
    <source>
        <dbReference type="ARBA" id="ARBA00022525"/>
    </source>
</evidence>
<comment type="subcellular location">
    <subcellularLocation>
        <location evidence="2">Secreted</location>
    </subcellularLocation>
</comment>
<evidence type="ECO:0000256" key="2">
    <source>
        <dbReference type="ARBA" id="ARBA00004613"/>
    </source>
</evidence>
<dbReference type="Pfam" id="PF00149">
    <property type="entry name" value="Metallophos"/>
    <property type="match status" value="1"/>
</dbReference>
<feature type="signal peptide" evidence="10">
    <location>
        <begin position="1"/>
        <end position="17"/>
    </location>
</feature>
<gene>
    <name evidence="13" type="ORF">PHYBLDRAFT_65598</name>
</gene>
<dbReference type="GO" id="GO:0000324">
    <property type="term" value="C:fungal-type vacuole"/>
    <property type="evidence" value="ECO:0007669"/>
    <property type="project" value="TreeGrafter"/>
</dbReference>
<dbReference type="CDD" id="cd00842">
    <property type="entry name" value="MPP_ASMase"/>
    <property type="match status" value="1"/>
</dbReference>
<dbReference type="RefSeq" id="XP_018290394.1">
    <property type="nucleotide sequence ID" value="XM_018441492.1"/>
</dbReference>
<dbReference type="GeneID" id="29002398"/>
<dbReference type="PANTHER" id="PTHR10340:SF55">
    <property type="entry name" value="ENDOPOLYPHOSPHATASE"/>
    <property type="match status" value="1"/>
</dbReference>
<dbReference type="PANTHER" id="PTHR10340">
    <property type="entry name" value="SPHINGOMYELIN PHOSPHODIESTERASE"/>
    <property type="match status" value="1"/>
</dbReference>
<dbReference type="GO" id="GO:0008081">
    <property type="term" value="F:phosphoric diester hydrolase activity"/>
    <property type="evidence" value="ECO:0007669"/>
    <property type="project" value="TreeGrafter"/>
</dbReference>
<dbReference type="OrthoDB" id="348678at2759"/>
<reference evidence="14" key="1">
    <citation type="submission" date="2015-06" db="EMBL/GenBank/DDBJ databases">
        <title>Expansion of signal transduction pathways in fungi by whole-genome duplication.</title>
        <authorList>
            <consortium name="DOE Joint Genome Institute"/>
            <person name="Corrochano L.M."/>
            <person name="Kuo A."/>
            <person name="Marcet-Houben M."/>
            <person name="Polaino S."/>
            <person name="Salamov A."/>
            <person name="Villalobos J.M."/>
            <person name="Alvarez M.I."/>
            <person name="Avalos J."/>
            <person name="Benito E.P."/>
            <person name="Benoit I."/>
            <person name="Burger G."/>
            <person name="Camino L.P."/>
            <person name="Canovas D."/>
            <person name="Cerda-Olmedo E."/>
            <person name="Cheng J.-F."/>
            <person name="Dominguez A."/>
            <person name="Elias M."/>
            <person name="Eslava A.P."/>
            <person name="Glaser F."/>
            <person name="Grimwood J."/>
            <person name="Gutierrez G."/>
            <person name="Heitman J."/>
            <person name="Henrissat B."/>
            <person name="Iturriaga E.A."/>
            <person name="Lang B.F."/>
            <person name="Lavin J.L."/>
            <person name="Lee S."/>
            <person name="Li W."/>
            <person name="Lindquist E."/>
            <person name="Lopez-Garcia S."/>
            <person name="Luque E.M."/>
            <person name="Marcos A.T."/>
            <person name="Martin J."/>
            <person name="McCluskey K."/>
            <person name="Medina H.R."/>
            <person name="Miralles-Duran A."/>
            <person name="Miyazaki A."/>
            <person name="Munoz-Torres E."/>
            <person name="Oguiza J.A."/>
            <person name="Ohm R."/>
            <person name="Olmedo M."/>
            <person name="Orejas M."/>
            <person name="Ortiz-Castellanos L."/>
            <person name="Pisabarro A.G."/>
            <person name="Rodriguez-Romero J."/>
            <person name="Ruiz-Herrera J."/>
            <person name="Ruiz-Vazquez R."/>
            <person name="Sanz C."/>
            <person name="Schackwitz W."/>
            <person name="Schmutz J."/>
            <person name="Shahriari M."/>
            <person name="Shelest E."/>
            <person name="Silva-Franco F."/>
            <person name="Soanes D."/>
            <person name="Syed K."/>
            <person name="Tagua V.G."/>
            <person name="Talbot N.J."/>
            <person name="Thon M."/>
            <person name="De vries R.P."/>
            <person name="Wiebenga A."/>
            <person name="Yadav J.S."/>
            <person name="Braun E.L."/>
            <person name="Baker S."/>
            <person name="Garre V."/>
            <person name="Horwitz B."/>
            <person name="Torres-Martinez S."/>
            <person name="Idnurm A."/>
            <person name="Herrera-Estrella A."/>
            <person name="Gabaldon T."/>
            <person name="Grigoriev I.V."/>
        </authorList>
    </citation>
    <scope>NUCLEOTIDE SEQUENCE [LARGE SCALE GENOMIC DNA]</scope>
    <source>
        <strain evidence="14">NRRL 1555(-)</strain>
    </source>
</reference>
<dbReference type="Proteomes" id="UP000077315">
    <property type="component" value="Unassembled WGS sequence"/>
</dbReference>